<dbReference type="AlphaFoldDB" id="A0A1F4W132"/>
<dbReference type="Proteomes" id="UP000176614">
    <property type="component" value="Unassembled WGS sequence"/>
</dbReference>
<sequence length="109" mass="11739">MKNYTKSLLILVLVGILVSCVPGPIDSISQATRVPKEDVRTYEPFMAGYTAYNVPVTDLSGFSSSYNSLLMVVFVPNFSTTGPTLQCVFMKVYSGGGPSCVVLQATSDR</sequence>
<name>A0A1F4W132_UNCKA</name>
<dbReference type="EMBL" id="MEVT01000008">
    <property type="protein sequence ID" value="OGC63124.1"/>
    <property type="molecule type" value="Genomic_DNA"/>
</dbReference>
<gene>
    <name evidence="1" type="ORF">A2264_00285</name>
</gene>
<evidence type="ECO:0000313" key="1">
    <source>
        <dbReference type="EMBL" id="OGC63124.1"/>
    </source>
</evidence>
<proteinExistence type="predicted"/>
<comment type="caution">
    <text evidence="1">The sequence shown here is derived from an EMBL/GenBank/DDBJ whole genome shotgun (WGS) entry which is preliminary data.</text>
</comment>
<evidence type="ECO:0008006" key="3">
    <source>
        <dbReference type="Google" id="ProtNLM"/>
    </source>
</evidence>
<accession>A0A1F4W132</accession>
<dbReference type="PROSITE" id="PS51257">
    <property type="entry name" value="PROKAR_LIPOPROTEIN"/>
    <property type="match status" value="1"/>
</dbReference>
<reference evidence="1 2" key="1">
    <citation type="journal article" date="2016" name="Nat. Commun.">
        <title>Thousands of microbial genomes shed light on interconnected biogeochemical processes in an aquifer system.</title>
        <authorList>
            <person name="Anantharaman K."/>
            <person name="Brown C.T."/>
            <person name="Hug L.A."/>
            <person name="Sharon I."/>
            <person name="Castelle C.J."/>
            <person name="Probst A.J."/>
            <person name="Thomas B.C."/>
            <person name="Singh A."/>
            <person name="Wilkins M.J."/>
            <person name="Karaoz U."/>
            <person name="Brodie E.L."/>
            <person name="Williams K.H."/>
            <person name="Hubbard S.S."/>
            <person name="Banfield J.F."/>
        </authorList>
    </citation>
    <scope>NUCLEOTIDE SEQUENCE [LARGE SCALE GENOMIC DNA]</scope>
</reference>
<evidence type="ECO:0000313" key="2">
    <source>
        <dbReference type="Proteomes" id="UP000176614"/>
    </source>
</evidence>
<organism evidence="1 2">
    <name type="scientific">candidate division WWE3 bacterium RIFOXYA2_FULL_46_9</name>
    <dbReference type="NCBI Taxonomy" id="1802636"/>
    <lineage>
        <taxon>Bacteria</taxon>
        <taxon>Katanobacteria</taxon>
    </lineage>
</organism>
<protein>
    <recommendedName>
        <fullName evidence="3">Lipoprotein</fullName>
    </recommendedName>
</protein>